<reference evidence="5 6" key="1">
    <citation type="submission" date="2019-03" db="EMBL/GenBank/DDBJ databases">
        <title>Genomic Encyclopedia of Type Strains, Phase III (KMG-III): the genomes of soil and plant-associated and newly described type strains.</title>
        <authorList>
            <person name="Whitman W."/>
        </authorList>
    </citation>
    <scope>NUCLEOTIDE SEQUENCE [LARGE SCALE GENOMIC DNA]</scope>
    <source>
        <strain evidence="5 6">CGMCC 1.12801</strain>
    </source>
</reference>
<evidence type="ECO:0000259" key="4">
    <source>
        <dbReference type="PROSITE" id="PS01124"/>
    </source>
</evidence>
<dbReference type="AlphaFoldDB" id="A0A4V3E0U9"/>
<evidence type="ECO:0000256" key="3">
    <source>
        <dbReference type="ARBA" id="ARBA00023163"/>
    </source>
</evidence>
<dbReference type="InterPro" id="IPR018060">
    <property type="entry name" value="HTH_AraC"/>
</dbReference>
<sequence>MNHRVPEKVKIDPSDTRQKFKEINIKLLCCRYWILNEWDCLDLSVPFWRIYYNSIEGAKIRFQNQLVLLNKRTLVIIPPNTAFAGFLSDEDSPKTSENIAGRQFTETDDIGSIGANSKVDHLFMHFTLGFPMDYAKPGIYALKKNAEQNMLVEQIIQTCIQRNHFSFFDCLKINALISSCVLQLESILPEAYPIDQRISSVMKFIEHNKNRSLSNQEFASMVNMAPNSFARLFKNCTGVTIQQYVAKKKIENALDLIHHSNKNIDEIAYECGFADRFHFSKCFKKNMHVNPSYYKKNLTFI</sequence>
<keyword evidence="3" id="KW-0804">Transcription</keyword>
<dbReference type="EMBL" id="SNZV01000015">
    <property type="protein sequence ID" value="TDS06800.1"/>
    <property type="molecule type" value="Genomic_DNA"/>
</dbReference>
<keyword evidence="1" id="KW-0805">Transcription regulation</keyword>
<proteinExistence type="predicted"/>
<dbReference type="SMART" id="SM00342">
    <property type="entry name" value="HTH_ARAC"/>
    <property type="match status" value="1"/>
</dbReference>
<keyword evidence="2 5" id="KW-0238">DNA-binding</keyword>
<feature type="domain" description="HTH araC/xylS-type" evidence="4">
    <location>
        <begin position="199"/>
        <end position="297"/>
    </location>
</feature>
<accession>A0A4V3E0U9</accession>
<dbReference type="Gene3D" id="1.10.10.60">
    <property type="entry name" value="Homeodomain-like"/>
    <property type="match status" value="2"/>
</dbReference>
<organism evidence="5 6">
    <name type="scientific">Sphingobacterium paludis</name>
    <dbReference type="NCBI Taxonomy" id="1476465"/>
    <lineage>
        <taxon>Bacteria</taxon>
        <taxon>Pseudomonadati</taxon>
        <taxon>Bacteroidota</taxon>
        <taxon>Sphingobacteriia</taxon>
        <taxon>Sphingobacteriales</taxon>
        <taxon>Sphingobacteriaceae</taxon>
        <taxon>Sphingobacterium</taxon>
    </lineage>
</organism>
<dbReference type="RefSeq" id="WP_133642162.1">
    <property type="nucleotide sequence ID" value="NZ_SNZV01000015.1"/>
</dbReference>
<evidence type="ECO:0000256" key="1">
    <source>
        <dbReference type="ARBA" id="ARBA00023015"/>
    </source>
</evidence>
<evidence type="ECO:0000313" key="5">
    <source>
        <dbReference type="EMBL" id="TDS06800.1"/>
    </source>
</evidence>
<comment type="caution">
    <text evidence="5">The sequence shown here is derived from an EMBL/GenBank/DDBJ whole genome shotgun (WGS) entry which is preliminary data.</text>
</comment>
<dbReference type="OrthoDB" id="511992at2"/>
<evidence type="ECO:0000256" key="2">
    <source>
        <dbReference type="ARBA" id="ARBA00023125"/>
    </source>
</evidence>
<dbReference type="Proteomes" id="UP000294752">
    <property type="component" value="Unassembled WGS sequence"/>
</dbReference>
<dbReference type="PANTHER" id="PTHR43280">
    <property type="entry name" value="ARAC-FAMILY TRANSCRIPTIONAL REGULATOR"/>
    <property type="match status" value="1"/>
</dbReference>
<dbReference type="GO" id="GO:0003700">
    <property type="term" value="F:DNA-binding transcription factor activity"/>
    <property type="evidence" value="ECO:0007669"/>
    <property type="project" value="InterPro"/>
</dbReference>
<dbReference type="PROSITE" id="PS01124">
    <property type="entry name" value="HTH_ARAC_FAMILY_2"/>
    <property type="match status" value="1"/>
</dbReference>
<protein>
    <submittedName>
        <fullName evidence="5">AraC-like DNA-binding protein</fullName>
    </submittedName>
</protein>
<dbReference type="GO" id="GO:0043565">
    <property type="term" value="F:sequence-specific DNA binding"/>
    <property type="evidence" value="ECO:0007669"/>
    <property type="project" value="InterPro"/>
</dbReference>
<dbReference type="PANTHER" id="PTHR43280:SF2">
    <property type="entry name" value="HTH-TYPE TRANSCRIPTIONAL REGULATOR EXSA"/>
    <property type="match status" value="1"/>
</dbReference>
<name>A0A4V3E0U9_9SPHI</name>
<keyword evidence="6" id="KW-1185">Reference proteome</keyword>
<gene>
    <name evidence="5" type="ORF">B0I21_11545</name>
</gene>
<dbReference type="SUPFAM" id="SSF46689">
    <property type="entry name" value="Homeodomain-like"/>
    <property type="match status" value="2"/>
</dbReference>
<dbReference type="InterPro" id="IPR009057">
    <property type="entry name" value="Homeodomain-like_sf"/>
</dbReference>
<dbReference type="Pfam" id="PF12833">
    <property type="entry name" value="HTH_18"/>
    <property type="match status" value="1"/>
</dbReference>
<evidence type="ECO:0000313" key="6">
    <source>
        <dbReference type="Proteomes" id="UP000294752"/>
    </source>
</evidence>